<gene>
    <name evidence="3" type="ORF">GS4_01_00660</name>
</gene>
<feature type="transmembrane region" description="Helical" evidence="2">
    <location>
        <begin position="190"/>
        <end position="208"/>
    </location>
</feature>
<evidence type="ECO:0000256" key="2">
    <source>
        <dbReference type="SAM" id="Phobius"/>
    </source>
</evidence>
<dbReference type="AlphaFoldDB" id="M0QCU8"/>
<feature type="transmembrane region" description="Helical" evidence="2">
    <location>
        <begin position="242"/>
        <end position="261"/>
    </location>
</feature>
<feature type="transmembrane region" description="Helical" evidence="2">
    <location>
        <begin position="215"/>
        <end position="236"/>
    </location>
</feature>
<feature type="transmembrane region" description="Helical" evidence="2">
    <location>
        <begin position="36"/>
        <end position="55"/>
    </location>
</feature>
<feature type="transmembrane region" description="Helical" evidence="2">
    <location>
        <begin position="107"/>
        <end position="124"/>
    </location>
</feature>
<dbReference type="eggNOG" id="ENOG5033RZU">
    <property type="taxonomic scope" value="Bacteria"/>
</dbReference>
<keyword evidence="2" id="KW-0812">Transmembrane</keyword>
<feature type="region of interest" description="Disordered" evidence="1">
    <location>
        <begin position="1"/>
        <end position="31"/>
    </location>
</feature>
<accession>M0QCU8</accession>
<keyword evidence="4" id="KW-1185">Reference proteome</keyword>
<feature type="transmembrane region" description="Helical" evidence="2">
    <location>
        <begin position="130"/>
        <end position="154"/>
    </location>
</feature>
<feature type="transmembrane region" description="Helical" evidence="2">
    <location>
        <begin position="75"/>
        <end position="95"/>
    </location>
</feature>
<feature type="transmembrane region" description="Helical" evidence="2">
    <location>
        <begin position="282"/>
        <end position="304"/>
    </location>
</feature>
<reference evidence="3 4" key="1">
    <citation type="submission" date="2013-01" db="EMBL/GenBank/DDBJ databases">
        <title>Whole genome shotgun sequence of Gordonia soli NBRC 108243.</title>
        <authorList>
            <person name="Isaki-Nakamura S."/>
            <person name="Hosoyama A."/>
            <person name="Tsuchikane K."/>
            <person name="Ando Y."/>
            <person name="Baba S."/>
            <person name="Ohji S."/>
            <person name="Hamada M."/>
            <person name="Tamura T."/>
            <person name="Yamazoe A."/>
            <person name="Yamazaki S."/>
            <person name="Fujita N."/>
        </authorList>
    </citation>
    <scope>NUCLEOTIDE SEQUENCE [LARGE SCALE GENOMIC DNA]</scope>
    <source>
        <strain evidence="3 4">NBRC 108243</strain>
    </source>
</reference>
<evidence type="ECO:0000313" key="3">
    <source>
        <dbReference type="EMBL" id="GAC66264.1"/>
    </source>
</evidence>
<dbReference type="STRING" id="1223545.GS4_01_00660"/>
<evidence type="ECO:0000256" key="1">
    <source>
        <dbReference type="SAM" id="MobiDB-lite"/>
    </source>
</evidence>
<keyword evidence="2" id="KW-0472">Membrane</keyword>
<keyword evidence="2" id="KW-1133">Transmembrane helix</keyword>
<comment type="caution">
    <text evidence="3">The sequence shown here is derived from an EMBL/GenBank/DDBJ whole genome shotgun (WGS) entry which is preliminary data.</text>
</comment>
<dbReference type="EMBL" id="BANX01000001">
    <property type="protein sequence ID" value="GAC66264.1"/>
    <property type="molecule type" value="Genomic_DNA"/>
</dbReference>
<name>M0QCU8_9ACTN</name>
<organism evidence="3 4">
    <name type="scientific">Gordonia soli NBRC 108243</name>
    <dbReference type="NCBI Taxonomy" id="1223545"/>
    <lineage>
        <taxon>Bacteria</taxon>
        <taxon>Bacillati</taxon>
        <taxon>Actinomycetota</taxon>
        <taxon>Actinomycetes</taxon>
        <taxon>Mycobacteriales</taxon>
        <taxon>Gordoniaceae</taxon>
        <taxon>Gordonia</taxon>
    </lineage>
</organism>
<sequence>MASAAPVATHTVTQPHGAVDTITDPSTAKPSPSIRGVAYTIVGRWLLIATCASVAYSHTAVAVIQEMGTGNLMVYLPLVFVLAGVAALGIALRVGRELPIHDRQADAIVGGLLLIIAVVTQGLLNPRYSNVYLLLHLDLLSLWVFILAGSVLMFGLRPTGRYWQAWVILLTMFPFPPRLLILIFGGSTVAAGLVVLVVAVVAAATATARSSRRALTGALLAALVGLTVLAILHVGFPGAPRAVYIWLPSVAAPVIAGLIMYHDSSRTGLVTRRMFDRLDRPLATSTARRPAIVLLLVGAAVHFIQVPTFAVQPAVEIPHLQIGRPLTVPPQWREVSVREYDWARRVYGTDGLMYRQELVALDGNPAWDRANRPRKIVADTISTNRPILFSVYPVNVVYNLVGDRFSDDVPIDLDHGVQGRLSTLVDDSALLTYTRMTWWWGDGARAQGIQLLSVDDHQAGAVFPQPELTTVANVNSVLSVLFRGNAIAQDRDPNFKDRDLIVTAANQIIDAQVEAAGRAAAS</sequence>
<evidence type="ECO:0000313" key="4">
    <source>
        <dbReference type="Proteomes" id="UP000011666"/>
    </source>
</evidence>
<dbReference type="Proteomes" id="UP000011666">
    <property type="component" value="Unassembled WGS sequence"/>
</dbReference>
<protein>
    <submittedName>
        <fullName evidence="3">Uncharacterized protein</fullName>
    </submittedName>
</protein>
<proteinExistence type="predicted"/>